<protein>
    <recommendedName>
        <fullName evidence="4">SprA-related family protein</fullName>
    </recommendedName>
</protein>
<gene>
    <name evidence="2" type="ORF">CJ669_04570</name>
</gene>
<reference evidence="2 3" key="1">
    <citation type="submission" date="2017-09" db="EMBL/GenBank/DDBJ databases">
        <title>Reassesment of A. cryaerophilus.</title>
        <authorList>
            <person name="Perez-Cataluna A."/>
            <person name="Collado L."/>
            <person name="Salgado O."/>
            <person name="Lefinanco V."/>
            <person name="Figueras M.J."/>
        </authorList>
    </citation>
    <scope>NUCLEOTIDE SEQUENCE [LARGE SCALE GENOMIC DNA]</scope>
    <source>
        <strain evidence="2 3">LMG 9861</strain>
    </source>
</reference>
<dbReference type="Proteomes" id="UP000239065">
    <property type="component" value="Unassembled WGS sequence"/>
</dbReference>
<proteinExistence type="predicted"/>
<feature type="compositionally biased region" description="Basic and acidic residues" evidence="1">
    <location>
        <begin position="30"/>
        <end position="41"/>
    </location>
</feature>
<evidence type="ECO:0008006" key="4">
    <source>
        <dbReference type="Google" id="ProtNLM"/>
    </source>
</evidence>
<sequence>MEIQNDYLSASTIYSELALKRSELANIDKKELEKSTFEKSDSTNPISKYDEKDYERVLNRFKSSDMETRNHEQLHASLGTTTTPIRYDYQMGPDGKLYAIGGSVRFDTSIPKDKDEAIQKLDELQKASSSPDGLSRADSSIAQAANLNKMLIQSIQEGANYENRQ</sequence>
<comment type="caution">
    <text evidence="2">The sequence shown here is derived from an EMBL/GenBank/DDBJ whole genome shotgun (WGS) entry which is preliminary data.</text>
</comment>
<dbReference type="InterPro" id="IPR021973">
    <property type="entry name" value="SprA-related"/>
</dbReference>
<organism evidence="2 3">
    <name type="scientific">Aliarcobacter cryaerophilus</name>
    <dbReference type="NCBI Taxonomy" id="28198"/>
    <lineage>
        <taxon>Bacteria</taxon>
        <taxon>Pseudomonadati</taxon>
        <taxon>Campylobacterota</taxon>
        <taxon>Epsilonproteobacteria</taxon>
        <taxon>Campylobacterales</taxon>
        <taxon>Arcobacteraceae</taxon>
        <taxon>Aliarcobacter</taxon>
    </lineage>
</organism>
<feature type="region of interest" description="Disordered" evidence="1">
    <location>
        <begin position="30"/>
        <end position="51"/>
    </location>
</feature>
<dbReference type="Pfam" id="PF12118">
    <property type="entry name" value="SprA-related"/>
    <property type="match status" value="1"/>
</dbReference>
<name>A0A2S9SPE0_9BACT</name>
<accession>A0A2S9SPE0</accession>
<dbReference type="EMBL" id="NXGJ01000003">
    <property type="protein sequence ID" value="PRM88464.1"/>
    <property type="molecule type" value="Genomic_DNA"/>
</dbReference>
<dbReference type="AlphaFoldDB" id="A0A2S9SPE0"/>
<dbReference type="RefSeq" id="WP_105908898.1">
    <property type="nucleotide sequence ID" value="NZ_JAMXEM010000001.1"/>
</dbReference>
<evidence type="ECO:0000313" key="2">
    <source>
        <dbReference type="EMBL" id="PRM88464.1"/>
    </source>
</evidence>
<evidence type="ECO:0000256" key="1">
    <source>
        <dbReference type="SAM" id="MobiDB-lite"/>
    </source>
</evidence>
<evidence type="ECO:0000313" key="3">
    <source>
        <dbReference type="Proteomes" id="UP000239065"/>
    </source>
</evidence>